<evidence type="ECO:0000313" key="5">
    <source>
        <dbReference type="Proteomes" id="UP000015241"/>
    </source>
</evidence>
<dbReference type="EMBL" id="KE504124">
    <property type="protein sequence ID" value="EPT05290.1"/>
    <property type="molecule type" value="Genomic_DNA"/>
</dbReference>
<dbReference type="OrthoDB" id="10261408at2759"/>
<feature type="region of interest" description="Disordered" evidence="2">
    <location>
        <begin position="382"/>
        <end position="470"/>
    </location>
</feature>
<dbReference type="HOGENOM" id="CLU_031563_0_0_1"/>
<keyword evidence="1" id="KW-0547">Nucleotide-binding</keyword>
<evidence type="ECO:0000256" key="2">
    <source>
        <dbReference type="SAM" id="MobiDB-lite"/>
    </source>
</evidence>
<dbReference type="eggNOG" id="KOG1547">
    <property type="taxonomic scope" value="Eukaryota"/>
</dbReference>
<sequence>MFSFRRKPRKSETGSPVIRHSPSLPQLDAQGIPWPEHLVNLSGIPDAPQTPPKGAAKTLFDSEVQGPIPFHVPWSSPGKPAGGPISSLYMSTPPPPSSFETRKSSHARPMLSLRKARAPTTFNVMVAGSQGTGKTSLLRLLLDTADISPTATPEQRTAMENFLRGSPKRTDFIQSTCVEICESRYDRVLLSVIDTPGLDFQEGHELKLERQVSTLVKYMDTQFSDTLSEHRPLGPHYLPTAAASNVSESKVIRQSKGDQHIHLCIYMIDPKSIMSVSLRRALSSLPAKSRSEATISRQTSQPDINFVDTASDDEDDEDAQLTMSPADIRVIRRISNRANVLPVLARADSSTDDTLAEMKRVVRHDLLEAGLDFGVFGPIDIPETPSTAKPTTNGHGNGNGNGNGNGRHRGFPDAGDTSGSEEEQEERRSRPVIKLRGLRKGAQERGRSQSRSRMTLSELAARERAEPDATDADSVASVRFSASVIAKSDLGDILPFALISPERVKRRRAMKPLITPVDQQSVATDAGSGGAVPSEDGHAHSVANSTRTSPTSPSTPNSTAKHFAYLTSPPADLRGVFIRKFRWGTVDVLDPQHCDFAAMRTAVLSTHMKMLKIRTKEVLYEKYRTEKLLARRATANISEHETRKLLQDLGL</sequence>
<name>S8G4Y2_FOMSC</name>
<dbReference type="PANTHER" id="PTHR18884">
    <property type="entry name" value="SEPTIN"/>
    <property type="match status" value="1"/>
</dbReference>
<dbReference type="eggNOG" id="KOG2655">
    <property type="taxonomic scope" value="Eukaryota"/>
</dbReference>
<dbReference type="PROSITE" id="PS51719">
    <property type="entry name" value="G_SEPTIN"/>
    <property type="match status" value="1"/>
</dbReference>
<keyword evidence="5" id="KW-1185">Reference proteome</keyword>
<dbReference type="Proteomes" id="UP000015241">
    <property type="component" value="Unassembled WGS sequence"/>
</dbReference>
<feature type="compositionally biased region" description="Acidic residues" evidence="2">
    <location>
        <begin position="310"/>
        <end position="319"/>
    </location>
</feature>
<feature type="domain" description="Septin-type G" evidence="3">
    <location>
        <begin position="118"/>
        <end position="630"/>
    </location>
</feature>
<evidence type="ECO:0000256" key="1">
    <source>
        <dbReference type="RuleBase" id="RU004560"/>
    </source>
</evidence>
<feature type="compositionally biased region" description="Polar residues" evidence="2">
    <location>
        <begin position="292"/>
        <end position="303"/>
    </location>
</feature>
<feature type="compositionally biased region" description="Low complexity" evidence="2">
    <location>
        <begin position="544"/>
        <end position="559"/>
    </location>
</feature>
<dbReference type="InParanoid" id="S8G4Y2"/>
<proteinExistence type="inferred from homology"/>
<dbReference type="GO" id="GO:0005525">
    <property type="term" value="F:GTP binding"/>
    <property type="evidence" value="ECO:0007669"/>
    <property type="project" value="UniProtKB-KW"/>
</dbReference>
<feature type="compositionally biased region" description="Basic residues" evidence="2">
    <location>
        <begin position="430"/>
        <end position="439"/>
    </location>
</feature>
<dbReference type="Pfam" id="PF00735">
    <property type="entry name" value="Septin"/>
    <property type="match status" value="3"/>
</dbReference>
<feature type="compositionally biased region" description="Gly residues" evidence="2">
    <location>
        <begin position="395"/>
        <end position="405"/>
    </location>
</feature>
<dbReference type="AlphaFoldDB" id="S8G4Y2"/>
<dbReference type="InterPro" id="IPR030379">
    <property type="entry name" value="G_SEPTIN_dom"/>
</dbReference>
<dbReference type="InterPro" id="IPR027417">
    <property type="entry name" value="P-loop_NTPase"/>
</dbReference>
<comment type="similarity">
    <text evidence="1">Belongs to the TRAFAC class TrmE-Era-EngA-EngB-Septin-like GTPase superfamily. Septin GTPase family.</text>
</comment>
<keyword evidence="1" id="KW-0342">GTP-binding</keyword>
<organism evidence="4 5">
    <name type="scientific">Fomitopsis schrenkii</name>
    <name type="common">Brown rot fungus</name>
    <dbReference type="NCBI Taxonomy" id="2126942"/>
    <lineage>
        <taxon>Eukaryota</taxon>
        <taxon>Fungi</taxon>
        <taxon>Dikarya</taxon>
        <taxon>Basidiomycota</taxon>
        <taxon>Agaricomycotina</taxon>
        <taxon>Agaricomycetes</taxon>
        <taxon>Polyporales</taxon>
        <taxon>Fomitopsis</taxon>
    </lineage>
</organism>
<feature type="region of interest" description="Disordered" evidence="2">
    <location>
        <begin position="1"/>
        <end position="30"/>
    </location>
</feature>
<feature type="region of interest" description="Disordered" evidence="2">
    <location>
        <begin position="515"/>
        <end position="561"/>
    </location>
</feature>
<dbReference type="STRING" id="743788.S8G4Y2"/>
<evidence type="ECO:0000313" key="4">
    <source>
        <dbReference type="EMBL" id="EPT05290.1"/>
    </source>
</evidence>
<evidence type="ECO:0000259" key="3">
    <source>
        <dbReference type="PROSITE" id="PS51719"/>
    </source>
</evidence>
<feature type="region of interest" description="Disordered" evidence="2">
    <location>
        <begin position="289"/>
        <end position="319"/>
    </location>
</feature>
<dbReference type="SUPFAM" id="SSF52540">
    <property type="entry name" value="P-loop containing nucleoside triphosphate hydrolases"/>
    <property type="match status" value="1"/>
</dbReference>
<dbReference type="Gene3D" id="3.40.50.300">
    <property type="entry name" value="P-loop containing nucleotide triphosphate hydrolases"/>
    <property type="match status" value="1"/>
</dbReference>
<reference evidence="4 5" key="1">
    <citation type="journal article" date="2012" name="Science">
        <title>The Paleozoic origin of enzymatic lignin decomposition reconstructed from 31 fungal genomes.</title>
        <authorList>
            <person name="Floudas D."/>
            <person name="Binder M."/>
            <person name="Riley R."/>
            <person name="Barry K."/>
            <person name="Blanchette R.A."/>
            <person name="Henrissat B."/>
            <person name="Martinez A.T."/>
            <person name="Otillar R."/>
            <person name="Spatafora J.W."/>
            <person name="Yadav J.S."/>
            <person name="Aerts A."/>
            <person name="Benoit I."/>
            <person name="Boyd A."/>
            <person name="Carlson A."/>
            <person name="Copeland A."/>
            <person name="Coutinho P.M."/>
            <person name="de Vries R.P."/>
            <person name="Ferreira P."/>
            <person name="Findley K."/>
            <person name="Foster B."/>
            <person name="Gaskell J."/>
            <person name="Glotzer D."/>
            <person name="Gorecki P."/>
            <person name="Heitman J."/>
            <person name="Hesse C."/>
            <person name="Hori C."/>
            <person name="Igarashi K."/>
            <person name="Jurgens J.A."/>
            <person name="Kallen N."/>
            <person name="Kersten P."/>
            <person name="Kohler A."/>
            <person name="Kuees U."/>
            <person name="Kumar T.K.A."/>
            <person name="Kuo A."/>
            <person name="LaButti K."/>
            <person name="Larrondo L.F."/>
            <person name="Lindquist E."/>
            <person name="Ling A."/>
            <person name="Lombard V."/>
            <person name="Lucas S."/>
            <person name="Lundell T."/>
            <person name="Martin R."/>
            <person name="McLaughlin D.J."/>
            <person name="Morgenstern I."/>
            <person name="Morin E."/>
            <person name="Murat C."/>
            <person name="Nagy L.G."/>
            <person name="Nolan M."/>
            <person name="Ohm R.A."/>
            <person name="Patyshakuliyeva A."/>
            <person name="Rokas A."/>
            <person name="Ruiz-Duenas F.J."/>
            <person name="Sabat G."/>
            <person name="Salamov A."/>
            <person name="Samejima M."/>
            <person name="Schmutz J."/>
            <person name="Slot J.C."/>
            <person name="St John F."/>
            <person name="Stenlid J."/>
            <person name="Sun H."/>
            <person name="Sun S."/>
            <person name="Syed K."/>
            <person name="Tsang A."/>
            <person name="Wiebenga A."/>
            <person name="Young D."/>
            <person name="Pisabarro A."/>
            <person name="Eastwood D.C."/>
            <person name="Martin F."/>
            <person name="Cullen D."/>
            <person name="Grigoriev I.V."/>
            <person name="Hibbett D.S."/>
        </authorList>
    </citation>
    <scope>NUCLEOTIDE SEQUENCE</scope>
    <source>
        <strain evidence="5">FP-58527</strain>
    </source>
</reference>
<accession>S8G4Y2</accession>
<gene>
    <name evidence="4" type="ORF">FOMPIDRAFT_1045346</name>
</gene>
<protein>
    <recommendedName>
        <fullName evidence="3">Septin-type G domain-containing protein</fullName>
    </recommendedName>
</protein>